<feature type="transmembrane region" description="Helical" evidence="6">
    <location>
        <begin position="190"/>
        <end position="209"/>
    </location>
</feature>
<keyword evidence="4 6" id="KW-0472">Membrane</keyword>
<proteinExistence type="predicted"/>
<evidence type="ECO:0000313" key="9">
    <source>
        <dbReference type="EMBL" id="MDI5974088.1"/>
    </source>
</evidence>
<accession>A0AA90H4R7</accession>
<dbReference type="GO" id="GO:0016020">
    <property type="term" value="C:membrane"/>
    <property type="evidence" value="ECO:0007669"/>
    <property type="project" value="UniProtKB-SubCell"/>
</dbReference>
<protein>
    <submittedName>
        <fullName evidence="9">Ferric reductase-like transmembrane domain-containing protein</fullName>
    </submittedName>
</protein>
<dbReference type="InterPro" id="IPR013130">
    <property type="entry name" value="Fe3_Rdtase_TM_dom"/>
</dbReference>
<dbReference type="EMBL" id="JAAGKO020000082">
    <property type="protein sequence ID" value="MDI5967297.1"/>
    <property type="molecule type" value="Genomic_DNA"/>
</dbReference>
<feature type="transmembrane region" description="Helical" evidence="6">
    <location>
        <begin position="160"/>
        <end position="178"/>
    </location>
</feature>
<evidence type="ECO:0000256" key="5">
    <source>
        <dbReference type="SAM" id="MobiDB-lite"/>
    </source>
</evidence>
<evidence type="ECO:0000313" key="10">
    <source>
        <dbReference type="Proteomes" id="UP001156398"/>
    </source>
</evidence>
<evidence type="ECO:0000256" key="4">
    <source>
        <dbReference type="ARBA" id="ARBA00023136"/>
    </source>
</evidence>
<feature type="domain" description="Ferric oxidoreductase" evidence="7">
    <location>
        <begin position="22"/>
        <end position="143"/>
    </location>
</feature>
<sequence>MTSMTVLAAGPSPLWYATRAGGTVALLLLTATVALGIASGTRYAPSRRTRFEVGALHRNLSVLTLVFLALHVVTAIADTFVHIGWTATVIPFLSPYRPLWVGLGTVALDLLLAVALTSALRLRIGHRWWKAVHWAAYAAWPVALLHALGTGSDSRSPLQLALSAFCLAVTVAAVLYRLRRAVSARRPARIAAGAAAFALSVLLTVFVAVGPLRPGWSQRAQPPPEAPVATAHGHTVPSEGSAPE</sequence>
<keyword evidence="3 6" id="KW-1133">Transmembrane helix</keyword>
<evidence type="ECO:0000313" key="8">
    <source>
        <dbReference type="EMBL" id="MDI5967297.1"/>
    </source>
</evidence>
<dbReference type="EMBL" id="JABXJJ020000060">
    <property type="protein sequence ID" value="MDI5974088.1"/>
    <property type="molecule type" value="Genomic_DNA"/>
</dbReference>
<name>A0AA90H4R7_9ACTN</name>
<feature type="transmembrane region" description="Helical" evidence="6">
    <location>
        <begin position="99"/>
        <end position="119"/>
    </location>
</feature>
<dbReference type="Proteomes" id="UP001156398">
    <property type="component" value="Unassembled WGS sequence"/>
</dbReference>
<evidence type="ECO:0000256" key="1">
    <source>
        <dbReference type="ARBA" id="ARBA00004141"/>
    </source>
</evidence>
<feature type="transmembrane region" description="Helical" evidence="6">
    <location>
        <begin position="131"/>
        <end position="148"/>
    </location>
</feature>
<dbReference type="Pfam" id="PF01794">
    <property type="entry name" value="Ferric_reduct"/>
    <property type="match status" value="1"/>
</dbReference>
<dbReference type="AlphaFoldDB" id="A0AA90H4R7"/>
<gene>
    <name evidence="8" type="ORF">POF43_032015</name>
    <name evidence="9" type="ORF">POF50_032895</name>
</gene>
<evidence type="ECO:0000256" key="2">
    <source>
        <dbReference type="ARBA" id="ARBA00022692"/>
    </source>
</evidence>
<comment type="subcellular location">
    <subcellularLocation>
        <location evidence="1">Membrane</location>
        <topology evidence="1">Multi-pass membrane protein</topology>
    </subcellularLocation>
</comment>
<feature type="region of interest" description="Disordered" evidence="5">
    <location>
        <begin position="218"/>
        <end position="244"/>
    </location>
</feature>
<comment type="caution">
    <text evidence="9">The sequence shown here is derived from an EMBL/GenBank/DDBJ whole genome shotgun (WGS) entry which is preliminary data.</text>
</comment>
<feature type="transmembrane region" description="Helical" evidence="6">
    <location>
        <begin position="20"/>
        <end position="39"/>
    </location>
</feature>
<keyword evidence="10" id="KW-1185">Reference proteome</keyword>
<evidence type="ECO:0000259" key="7">
    <source>
        <dbReference type="Pfam" id="PF01794"/>
    </source>
</evidence>
<feature type="transmembrane region" description="Helical" evidence="6">
    <location>
        <begin position="60"/>
        <end position="87"/>
    </location>
</feature>
<dbReference type="RefSeq" id="WP_271316519.1">
    <property type="nucleotide sequence ID" value="NZ_JAAGKO020000082.1"/>
</dbReference>
<evidence type="ECO:0000256" key="6">
    <source>
        <dbReference type="SAM" id="Phobius"/>
    </source>
</evidence>
<evidence type="ECO:0000256" key="3">
    <source>
        <dbReference type="ARBA" id="ARBA00022989"/>
    </source>
</evidence>
<keyword evidence="2 6" id="KW-0812">Transmembrane</keyword>
<organism evidence="9">
    <name type="scientific">Streptantibioticus silvisoli</name>
    <dbReference type="NCBI Taxonomy" id="2705255"/>
    <lineage>
        <taxon>Bacteria</taxon>
        <taxon>Bacillati</taxon>
        <taxon>Actinomycetota</taxon>
        <taxon>Actinomycetes</taxon>
        <taxon>Kitasatosporales</taxon>
        <taxon>Streptomycetaceae</taxon>
        <taxon>Streptantibioticus</taxon>
    </lineage>
</organism>
<reference evidence="9 10" key="1">
    <citation type="submission" date="2023-05" db="EMBL/GenBank/DDBJ databases">
        <title>Streptantibioticus silvisoli sp. nov., acidotolerant actinomycetes 1 from pine litter.</title>
        <authorList>
            <person name="Swiecimska M."/>
            <person name="Golinska P."/>
            <person name="Sangal V."/>
            <person name="Wachnowicz B."/>
            <person name="Goodfellow M."/>
        </authorList>
    </citation>
    <scope>NUCLEOTIDE SEQUENCE</scope>
    <source>
        <strain evidence="9">SL13</strain>
        <strain evidence="8 10">SL54</strain>
    </source>
</reference>